<feature type="transmembrane region" description="Helical" evidence="4">
    <location>
        <begin position="478"/>
        <end position="502"/>
    </location>
</feature>
<gene>
    <name evidence="5" type="ORF">BJ085DRAFT_35903</name>
</gene>
<feature type="compositionally biased region" description="Basic and acidic residues" evidence="3">
    <location>
        <begin position="418"/>
        <end position="428"/>
    </location>
</feature>
<feature type="compositionally biased region" description="Basic residues" evidence="3">
    <location>
        <begin position="617"/>
        <end position="639"/>
    </location>
</feature>
<evidence type="ECO:0000313" key="5">
    <source>
        <dbReference type="EMBL" id="RKP36212.1"/>
    </source>
</evidence>
<name>A0A4P9ZTW3_9FUNG</name>
<feature type="compositionally biased region" description="Low complexity" evidence="3">
    <location>
        <begin position="373"/>
        <end position="411"/>
    </location>
</feature>
<dbReference type="Proteomes" id="UP000268162">
    <property type="component" value="Unassembled WGS sequence"/>
</dbReference>
<feature type="compositionally biased region" description="Polar residues" evidence="3">
    <location>
        <begin position="966"/>
        <end position="976"/>
    </location>
</feature>
<dbReference type="CDD" id="cd21699">
    <property type="entry name" value="JMTM_APP_like"/>
    <property type="match status" value="1"/>
</dbReference>
<keyword evidence="1" id="KW-0880">Kelch repeat</keyword>
<dbReference type="EMBL" id="ML002697">
    <property type="protein sequence ID" value="RKP36212.1"/>
    <property type="molecule type" value="Genomic_DNA"/>
</dbReference>
<feature type="compositionally biased region" description="Low complexity" evidence="3">
    <location>
        <begin position="1073"/>
        <end position="1093"/>
    </location>
</feature>
<dbReference type="PANTHER" id="PTHR46093">
    <property type="entry name" value="ACYL-COA-BINDING DOMAIN-CONTAINING PROTEIN 5"/>
    <property type="match status" value="1"/>
</dbReference>
<sequence>MTSSSLPSRPRPRSHTQLIYFATCCLVYHLVTLLCTSIPTVSGDLLSYNHAAVYYDKRLYFIGGLKSIPGPLVGNDTATPTYLPQPYSLYLGEEFSAHVPAWETNYVDRNDGPLVAGHTATLLRRQDDTPVIVVGGGDGPAGERARSSFIAYNLKMKSWTRWGIDGDRLWGATAVYAPEIQRIVYFGGQTVGNNGPEDDSENADLHLFDPESLDWSSPNYPAANDRTDSFPLARYQHRAVMINNTHMAVLGGCSNGSLVDPNMVHLYDTVNAVWSQVDATGAWFPGLKLFGIASYYNQIIVTGGVTNMEQTEYFSDIAVLNSQSWTWSRPGLPDKDKIGMARFGHTSTLIGKYLISAMGVLKVDTDSIYGVTNSNSTSNSTESMSSATASTSSSAPSPSSSSHASPVKRSSNGLLVNPDRRRGLRTDQPSDKDQLVVVDVAAWKTVEWFSLSSALSGNQDPVNSAYLSLAQGAGDLSVGAIIGIVVGAVAFLLSLVGAMWLCKRRRRRLSTLQRRNTRTSANHRRPSKAGRADEESHDHRNSSSKRSATVNRVDSAAHMSDKDESASLVGGSGSNPKKHRNGGGSLGPDCEVGSDESSCHDSILSGSTGLKGAIGGSKRRKKTGESKKVKRKKSKRSKKAKEAGTLTDREDPDTEPGETLPRRRRKKSSKRSDAAAAATGATQVLYDEPESTPRSSISAPPFGSILNPSGSLASMIEDSRPSISSSGTAVATNGLGGPRRSASIDDPATARPRKNTLTSTTNSSTSDARQALPRHRTSTSISSPAPNPAHLRLSLSESPLNPRFHDKQTGGTSHHHSSSGPTERDGTTGRLPLPRQPHHVASHSSSLAGSGAESSTNSPGGNGGARPSTSSKASRSKSGPNGNSGSGSKAKTGRSKSFNTPQQPPPTFHHLPGIPAGSLMMPPQMMMAPPGAMPHHHPGAITFAPTWMVPPPGSPSPSHLAESGRQRSNTTSGPNRSQPPPSVTSYFTGLNHSSSNLNSSMANSVVAGGGGGGPGPAPVFMATPPGGLPHHPHPHQFHMTAPMGGAPHHPHFAPGFHPHHPHLHLPYQHPVMMHPQQQQSLPQQTQPALSSSPVPKQRPADNDSSRPPS</sequence>
<dbReference type="SUPFAM" id="SSF117281">
    <property type="entry name" value="Kelch motif"/>
    <property type="match status" value="1"/>
</dbReference>
<keyword evidence="4" id="KW-1133">Transmembrane helix</keyword>
<keyword evidence="2" id="KW-0677">Repeat</keyword>
<dbReference type="PANTHER" id="PTHR46093:SF18">
    <property type="entry name" value="FIBRONECTIN TYPE-III DOMAIN-CONTAINING PROTEIN"/>
    <property type="match status" value="1"/>
</dbReference>
<feature type="compositionally biased region" description="Polar residues" evidence="3">
    <location>
        <begin position="721"/>
        <end position="731"/>
    </location>
</feature>
<feature type="region of interest" description="Disordered" evidence="3">
    <location>
        <begin position="944"/>
        <end position="991"/>
    </location>
</feature>
<feature type="region of interest" description="Disordered" evidence="3">
    <location>
        <begin position="511"/>
        <end position="917"/>
    </location>
</feature>
<evidence type="ECO:0000256" key="1">
    <source>
        <dbReference type="ARBA" id="ARBA00022441"/>
    </source>
</evidence>
<feature type="compositionally biased region" description="Low complexity" evidence="3">
    <location>
        <begin position="755"/>
        <end position="766"/>
    </location>
</feature>
<evidence type="ECO:0000256" key="2">
    <source>
        <dbReference type="ARBA" id="ARBA00022737"/>
    </source>
</evidence>
<dbReference type="AlphaFoldDB" id="A0A4P9ZTW3"/>
<dbReference type="Pfam" id="PF24681">
    <property type="entry name" value="Kelch_KLHDC2_KLHL20_DRC7"/>
    <property type="match status" value="1"/>
</dbReference>
<evidence type="ECO:0000313" key="6">
    <source>
        <dbReference type="Proteomes" id="UP000268162"/>
    </source>
</evidence>
<feature type="region of interest" description="Disordered" evidence="3">
    <location>
        <begin position="373"/>
        <end position="428"/>
    </location>
</feature>
<keyword evidence="4" id="KW-0812">Transmembrane</keyword>
<feature type="compositionally biased region" description="Basic and acidic residues" evidence="3">
    <location>
        <begin position="1098"/>
        <end position="1109"/>
    </location>
</feature>
<feature type="compositionally biased region" description="Low complexity" evidence="3">
    <location>
        <begin position="842"/>
        <end position="855"/>
    </location>
</feature>
<keyword evidence="6" id="KW-1185">Reference proteome</keyword>
<feature type="compositionally biased region" description="Basic and acidic residues" evidence="3">
    <location>
        <begin position="530"/>
        <end position="541"/>
    </location>
</feature>
<accession>A0A4P9ZTW3</accession>
<evidence type="ECO:0000256" key="4">
    <source>
        <dbReference type="SAM" id="Phobius"/>
    </source>
</evidence>
<dbReference type="Gene3D" id="2.120.10.80">
    <property type="entry name" value="Kelch-type beta propeller"/>
    <property type="match status" value="2"/>
</dbReference>
<reference evidence="6" key="1">
    <citation type="journal article" date="2018" name="Nat. Microbiol.">
        <title>Leveraging single-cell genomics to expand the fungal tree of life.</title>
        <authorList>
            <person name="Ahrendt S.R."/>
            <person name="Quandt C.A."/>
            <person name="Ciobanu D."/>
            <person name="Clum A."/>
            <person name="Salamov A."/>
            <person name="Andreopoulos B."/>
            <person name="Cheng J.F."/>
            <person name="Woyke T."/>
            <person name="Pelin A."/>
            <person name="Henrissat B."/>
            <person name="Reynolds N.K."/>
            <person name="Benny G.L."/>
            <person name="Smith M.E."/>
            <person name="James T.Y."/>
            <person name="Grigoriev I.V."/>
        </authorList>
    </citation>
    <scope>NUCLEOTIDE SEQUENCE [LARGE SCALE GENOMIC DNA]</scope>
    <source>
        <strain evidence="6">RSA 468</strain>
    </source>
</reference>
<dbReference type="STRING" id="215637.A0A4P9ZTW3"/>
<proteinExistence type="predicted"/>
<feature type="compositionally biased region" description="Basic residues" evidence="3">
    <location>
        <begin position="511"/>
        <end position="528"/>
    </location>
</feature>
<organism evidence="5 6">
    <name type="scientific">Dimargaris cristalligena</name>
    <dbReference type="NCBI Taxonomy" id="215637"/>
    <lineage>
        <taxon>Eukaryota</taxon>
        <taxon>Fungi</taxon>
        <taxon>Fungi incertae sedis</taxon>
        <taxon>Zoopagomycota</taxon>
        <taxon>Kickxellomycotina</taxon>
        <taxon>Dimargaritomycetes</taxon>
        <taxon>Dimargaritales</taxon>
        <taxon>Dimargaritaceae</taxon>
        <taxon>Dimargaris</taxon>
    </lineage>
</organism>
<keyword evidence="4" id="KW-0472">Membrane</keyword>
<feature type="compositionally biased region" description="Low complexity" evidence="3">
    <location>
        <begin position="865"/>
        <end position="889"/>
    </location>
</feature>
<dbReference type="InterPro" id="IPR015915">
    <property type="entry name" value="Kelch-typ_b-propeller"/>
</dbReference>
<feature type="region of interest" description="Disordered" evidence="3">
    <location>
        <begin position="1073"/>
        <end position="1109"/>
    </location>
</feature>
<protein>
    <recommendedName>
        <fullName evidence="7">Galactose oxidase</fullName>
    </recommendedName>
</protein>
<evidence type="ECO:0008006" key="7">
    <source>
        <dbReference type="Google" id="ProtNLM"/>
    </source>
</evidence>
<evidence type="ECO:0000256" key="3">
    <source>
        <dbReference type="SAM" id="MobiDB-lite"/>
    </source>
</evidence>